<protein>
    <submittedName>
        <fullName evidence="2">Uncharacterized protein</fullName>
    </submittedName>
</protein>
<reference evidence="2 3" key="1">
    <citation type="submission" date="2019-05" db="EMBL/GenBank/DDBJ databases">
        <title>Another draft genome of Portunus trituberculatus and its Hox gene families provides insights of decapod evolution.</title>
        <authorList>
            <person name="Jeong J.-H."/>
            <person name="Song I."/>
            <person name="Kim S."/>
            <person name="Choi T."/>
            <person name="Kim D."/>
            <person name="Ryu S."/>
            <person name="Kim W."/>
        </authorList>
    </citation>
    <scope>NUCLEOTIDE SEQUENCE [LARGE SCALE GENOMIC DNA]</scope>
    <source>
        <tissue evidence="2">Muscle</tissue>
    </source>
</reference>
<evidence type="ECO:0000313" key="3">
    <source>
        <dbReference type="Proteomes" id="UP000324222"/>
    </source>
</evidence>
<comment type="caution">
    <text evidence="2">The sequence shown here is derived from an EMBL/GenBank/DDBJ whole genome shotgun (WGS) entry which is preliminary data.</text>
</comment>
<keyword evidence="1" id="KW-1133">Transmembrane helix</keyword>
<dbReference type="AlphaFoldDB" id="A0A5B7J2B9"/>
<dbReference type="EMBL" id="VSRR010089639">
    <property type="protein sequence ID" value="MPC91961.1"/>
    <property type="molecule type" value="Genomic_DNA"/>
</dbReference>
<evidence type="ECO:0000256" key="1">
    <source>
        <dbReference type="SAM" id="Phobius"/>
    </source>
</evidence>
<dbReference type="Proteomes" id="UP000324222">
    <property type="component" value="Unassembled WGS sequence"/>
</dbReference>
<keyword evidence="1" id="KW-0472">Membrane</keyword>
<feature type="transmembrane region" description="Helical" evidence="1">
    <location>
        <begin position="7"/>
        <end position="24"/>
    </location>
</feature>
<gene>
    <name evidence="2" type="ORF">E2C01_087027</name>
</gene>
<organism evidence="2 3">
    <name type="scientific">Portunus trituberculatus</name>
    <name type="common">Swimming crab</name>
    <name type="synonym">Neptunus trituberculatus</name>
    <dbReference type="NCBI Taxonomy" id="210409"/>
    <lineage>
        <taxon>Eukaryota</taxon>
        <taxon>Metazoa</taxon>
        <taxon>Ecdysozoa</taxon>
        <taxon>Arthropoda</taxon>
        <taxon>Crustacea</taxon>
        <taxon>Multicrustacea</taxon>
        <taxon>Malacostraca</taxon>
        <taxon>Eumalacostraca</taxon>
        <taxon>Eucarida</taxon>
        <taxon>Decapoda</taxon>
        <taxon>Pleocyemata</taxon>
        <taxon>Brachyura</taxon>
        <taxon>Eubrachyura</taxon>
        <taxon>Portunoidea</taxon>
        <taxon>Portunidae</taxon>
        <taxon>Portuninae</taxon>
        <taxon>Portunus</taxon>
    </lineage>
</organism>
<proteinExistence type="predicted"/>
<sequence length="127" mass="14639">MLIDISLFCIYLFHLLIYFCYSSLQSFNIMAESSRQGRIIKHIYGTVSSVNRLQDFTCKPSSVGQSYDLVTYVPSLLLHYLRFTQMTRSSRRVRFELRLSLLILDCRPLSGLWLESPKACLGDATLS</sequence>
<keyword evidence="3" id="KW-1185">Reference proteome</keyword>
<accession>A0A5B7J2B9</accession>
<keyword evidence="1" id="KW-0812">Transmembrane</keyword>
<evidence type="ECO:0000313" key="2">
    <source>
        <dbReference type="EMBL" id="MPC91961.1"/>
    </source>
</evidence>
<name>A0A5B7J2B9_PORTR</name>